<dbReference type="Proteomes" id="UP001177140">
    <property type="component" value="Unassembled WGS sequence"/>
</dbReference>
<name>A0AA41S5L8_PAPNU</name>
<dbReference type="GO" id="GO:0007040">
    <property type="term" value="P:lysosome organization"/>
    <property type="evidence" value="ECO:0007669"/>
    <property type="project" value="TreeGrafter"/>
</dbReference>
<evidence type="ECO:0000256" key="1">
    <source>
        <dbReference type="ARBA" id="ARBA00006111"/>
    </source>
</evidence>
<dbReference type="EMBL" id="JAJJMA010070080">
    <property type="protein sequence ID" value="MCL7027608.1"/>
    <property type="molecule type" value="Genomic_DNA"/>
</dbReference>
<dbReference type="PANTHER" id="PTHR31305:SF2">
    <property type="entry name" value="SNARE-ASSOCIATED PROTEIN SNAPIN"/>
    <property type="match status" value="1"/>
</dbReference>
<proteinExistence type="inferred from homology"/>
<feature type="region of interest" description="Disordered" evidence="4">
    <location>
        <begin position="1"/>
        <end position="47"/>
    </location>
</feature>
<keyword evidence="6" id="KW-1185">Reference proteome</keyword>
<dbReference type="Pfam" id="PF14712">
    <property type="entry name" value="Snapin_Pallidin"/>
    <property type="match status" value="1"/>
</dbReference>
<evidence type="ECO:0000256" key="4">
    <source>
        <dbReference type="SAM" id="MobiDB-lite"/>
    </source>
</evidence>
<dbReference type="GO" id="GO:0008333">
    <property type="term" value="P:endosome to lysosome transport"/>
    <property type="evidence" value="ECO:0007669"/>
    <property type="project" value="TreeGrafter"/>
</dbReference>
<dbReference type="InterPro" id="IPR017246">
    <property type="entry name" value="Snapin"/>
</dbReference>
<protein>
    <recommendedName>
        <fullName evidence="3">Biogenesis of lysosome-related organelles complex 1 subunit 7</fullName>
    </recommendedName>
</protein>
<feature type="compositionally biased region" description="Basic and acidic residues" evidence="4">
    <location>
        <begin position="1"/>
        <end position="15"/>
    </location>
</feature>
<dbReference type="GO" id="GO:0032418">
    <property type="term" value="P:lysosome localization"/>
    <property type="evidence" value="ECO:0007669"/>
    <property type="project" value="TreeGrafter"/>
</dbReference>
<dbReference type="GO" id="GO:0000149">
    <property type="term" value="F:SNARE binding"/>
    <property type="evidence" value="ECO:0007669"/>
    <property type="project" value="TreeGrafter"/>
</dbReference>
<reference evidence="5" key="1">
    <citation type="submission" date="2022-03" db="EMBL/GenBank/DDBJ databases">
        <title>A functionally conserved STORR gene fusion in Papaver species that diverged 16.8 million years ago.</title>
        <authorList>
            <person name="Catania T."/>
        </authorList>
    </citation>
    <scope>NUCLEOTIDE SEQUENCE</scope>
    <source>
        <strain evidence="5">S-191538</strain>
    </source>
</reference>
<comment type="similarity">
    <text evidence="1">Belongs to the SNAPIN family.</text>
</comment>
<dbReference type="PANTHER" id="PTHR31305">
    <property type="entry name" value="SNARE-ASSOCIATED PROTEIN SNAPIN"/>
    <property type="match status" value="1"/>
</dbReference>
<dbReference type="GO" id="GO:0006886">
    <property type="term" value="P:intracellular protein transport"/>
    <property type="evidence" value="ECO:0007669"/>
    <property type="project" value="InterPro"/>
</dbReference>
<dbReference type="AlphaFoldDB" id="A0AA41S5L8"/>
<dbReference type="InterPro" id="IPR028119">
    <property type="entry name" value="Snapin/Pallidin/Snn1"/>
</dbReference>
<dbReference type="GO" id="GO:0099078">
    <property type="term" value="C:BORC complex"/>
    <property type="evidence" value="ECO:0007669"/>
    <property type="project" value="TreeGrafter"/>
</dbReference>
<comment type="caution">
    <text evidence="5">The sequence shown here is derived from an EMBL/GenBank/DDBJ whole genome shotgun (WGS) entry which is preliminary data.</text>
</comment>
<keyword evidence="2" id="KW-0175">Coiled coil</keyword>
<gene>
    <name evidence="5" type="ORF">MKW94_023959</name>
</gene>
<evidence type="ECO:0000256" key="3">
    <source>
        <dbReference type="ARBA" id="ARBA00033330"/>
    </source>
</evidence>
<dbReference type="GO" id="GO:0031083">
    <property type="term" value="C:BLOC-1 complex"/>
    <property type="evidence" value="ECO:0007669"/>
    <property type="project" value="InterPro"/>
</dbReference>
<evidence type="ECO:0000256" key="2">
    <source>
        <dbReference type="ARBA" id="ARBA00023054"/>
    </source>
</evidence>
<sequence length="204" mass="22725">MNTPPKQEEEDRHPPPTEQTLPEPDEVANPEVGKILGSSSSNRYEESELSINKTSDALAKGISSILGSVIKEFDSRAQNTATSQQKLSSAIHRLTTELDQLLEDAPLPFIMQHASKISGVRKRVLSLNSVLKSIQRRIDNIDRLISTGVPNVLTCSKKESAQQEGNSREERKLSAEPVQILEVRLYIIYENIQMPAQFTVTYPS</sequence>
<accession>A0AA41S5L8</accession>
<dbReference type="Gene3D" id="1.20.5.300">
    <property type="match status" value="1"/>
</dbReference>
<evidence type="ECO:0000313" key="5">
    <source>
        <dbReference type="EMBL" id="MCL7027608.1"/>
    </source>
</evidence>
<organism evidence="5 6">
    <name type="scientific">Papaver nudicaule</name>
    <name type="common">Iceland poppy</name>
    <dbReference type="NCBI Taxonomy" id="74823"/>
    <lineage>
        <taxon>Eukaryota</taxon>
        <taxon>Viridiplantae</taxon>
        <taxon>Streptophyta</taxon>
        <taxon>Embryophyta</taxon>
        <taxon>Tracheophyta</taxon>
        <taxon>Spermatophyta</taxon>
        <taxon>Magnoliopsida</taxon>
        <taxon>Ranunculales</taxon>
        <taxon>Papaveraceae</taxon>
        <taxon>Papaveroideae</taxon>
        <taxon>Papaver</taxon>
    </lineage>
</organism>
<evidence type="ECO:0000313" key="6">
    <source>
        <dbReference type="Proteomes" id="UP001177140"/>
    </source>
</evidence>